<dbReference type="Proteomes" id="UP000315343">
    <property type="component" value="Unassembled WGS sequence"/>
</dbReference>
<dbReference type="GO" id="GO:0032259">
    <property type="term" value="P:methylation"/>
    <property type="evidence" value="ECO:0007669"/>
    <property type="project" value="UniProtKB-KW"/>
</dbReference>
<gene>
    <name evidence="8" type="ORF">LY60_02055</name>
</gene>
<sequence length="406" mass="44645">MKKLNIVGLGIGSNNYIHSAAKGAIEEADCLIGARRMLESFEFLHKEMFESICTQDIIDYIKHSKCRVFSLLVSGDSGFYSLSKKITENLLKDHEVTVENIPSISSMQYLCSKLNISWDDVKHQSAHGRDINIASAVMFSKKTFFLTGGEFGPREICKVLCTKGLGHVNVTVGENLSYPNEKIITDTAFNLSLMNFDSLSAMLVENREALDINIGMRSIGDDEFITGNIPMTKSEVRTISIGKLNIKNSSTVYDIGAGTGSVSIETALKLSCGQLYAIEKNEEAISLIKKNKEKFKAYNIDIVKGLAPDCLENLPSPDCVFIGGSGGNLEKIICEVLKKNKTANVVINAIALESVNEAIRCMEKFKFEHVEITNAWISKSKKIGSYNMMMGQNPIYIISGKGSGLN</sequence>
<dbReference type="CDD" id="cd11644">
    <property type="entry name" value="Precorrin-6Y-MT"/>
    <property type="match status" value="1"/>
</dbReference>
<dbReference type="InterPro" id="IPR014776">
    <property type="entry name" value="4pyrrole_Mease_sub2"/>
</dbReference>
<evidence type="ECO:0000313" key="8">
    <source>
        <dbReference type="EMBL" id="TWH79737.1"/>
    </source>
</evidence>
<dbReference type="Gene3D" id="3.40.1010.10">
    <property type="entry name" value="Cobalt-precorrin-4 Transmethylase, Domain 1"/>
    <property type="match status" value="1"/>
</dbReference>
<keyword evidence="9" id="KW-1185">Reference proteome</keyword>
<evidence type="ECO:0000259" key="7">
    <source>
        <dbReference type="Pfam" id="PF08123"/>
    </source>
</evidence>
<dbReference type="InterPro" id="IPR014777">
    <property type="entry name" value="4pyrrole_Mease_sub1"/>
</dbReference>
<comment type="pathway">
    <text evidence="1">Cofactor biosynthesis; adenosylcobalamin biosynthesis.</text>
</comment>
<evidence type="ECO:0000256" key="4">
    <source>
        <dbReference type="ARBA" id="ARBA00022679"/>
    </source>
</evidence>
<dbReference type="EMBL" id="VLKH01000005">
    <property type="protein sequence ID" value="TWH79737.1"/>
    <property type="molecule type" value="Genomic_DNA"/>
</dbReference>
<dbReference type="InterPro" id="IPR035996">
    <property type="entry name" value="4pyrrol_Methylase_sf"/>
</dbReference>
<evidence type="ECO:0000256" key="5">
    <source>
        <dbReference type="ARBA" id="ARBA00022691"/>
    </source>
</evidence>
<dbReference type="Pfam" id="PF00590">
    <property type="entry name" value="TP_methylase"/>
    <property type="match status" value="1"/>
</dbReference>
<dbReference type="InterPro" id="IPR025789">
    <property type="entry name" value="DOT1_dom"/>
</dbReference>
<dbReference type="Pfam" id="PF08123">
    <property type="entry name" value="DOT1"/>
    <property type="match status" value="1"/>
</dbReference>
<dbReference type="CDD" id="cd02440">
    <property type="entry name" value="AdoMet_MTases"/>
    <property type="match status" value="1"/>
</dbReference>
<evidence type="ECO:0000256" key="3">
    <source>
        <dbReference type="ARBA" id="ARBA00022603"/>
    </source>
</evidence>
<proteinExistence type="predicted"/>
<organism evidence="8 9">
    <name type="scientific">Sedimentibacter saalensis</name>
    <dbReference type="NCBI Taxonomy" id="130788"/>
    <lineage>
        <taxon>Bacteria</taxon>
        <taxon>Bacillati</taxon>
        <taxon>Bacillota</taxon>
        <taxon>Tissierellia</taxon>
        <taxon>Sedimentibacter</taxon>
    </lineage>
</organism>
<evidence type="ECO:0000259" key="6">
    <source>
        <dbReference type="Pfam" id="PF00590"/>
    </source>
</evidence>
<dbReference type="NCBIfam" id="TIGR02469">
    <property type="entry name" value="CbiT"/>
    <property type="match status" value="1"/>
</dbReference>
<evidence type="ECO:0000256" key="2">
    <source>
        <dbReference type="ARBA" id="ARBA00022573"/>
    </source>
</evidence>
<dbReference type="PANTHER" id="PTHR43182">
    <property type="entry name" value="COBALT-PRECORRIN-6B C(15)-METHYLTRANSFERASE (DECARBOXYLATING)"/>
    <property type="match status" value="1"/>
</dbReference>
<feature type="domain" description="DOT1" evidence="7">
    <location>
        <begin position="241"/>
        <end position="298"/>
    </location>
</feature>
<dbReference type="RefSeq" id="WP_145082982.1">
    <property type="nucleotide sequence ID" value="NZ_DAMBUX010000001.1"/>
</dbReference>
<keyword evidence="5" id="KW-0949">S-adenosyl-L-methionine</keyword>
<dbReference type="InterPro" id="IPR000878">
    <property type="entry name" value="4pyrrol_Mease"/>
</dbReference>
<dbReference type="Gene3D" id="3.30.950.10">
    <property type="entry name" value="Methyltransferase, Cobalt-precorrin-4 Transmethylase, Domain 2"/>
    <property type="match status" value="1"/>
</dbReference>
<dbReference type="InterPro" id="IPR014008">
    <property type="entry name" value="Cbl_synth_MTase_CbiT"/>
</dbReference>
<dbReference type="Gene3D" id="3.40.50.150">
    <property type="entry name" value="Vaccinia Virus protein VP39"/>
    <property type="match status" value="1"/>
</dbReference>
<keyword evidence="2" id="KW-0169">Cobalamin biosynthesis</keyword>
<evidence type="ECO:0000256" key="1">
    <source>
        <dbReference type="ARBA" id="ARBA00004953"/>
    </source>
</evidence>
<dbReference type="OrthoDB" id="9780707at2"/>
<dbReference type="PANTHER" id="PTHR43182:SF1">
    <property type="entry name" value="COBALT-PRECORRIN-7 C(5)-METHYLTRANSFERASE"/>
    <property type="match status" value="1"/>
</dbReference>
<dbReference type="AlphaFoldDB" id="A0A562J9E8"/>
<accession>A0A562J9E8</accession>
<dbReference type="InterPro" id="IPR012818">
    <property type="entry name" value="CbiE"/>
</dbReference>
<keyword evidence="4 8" id="KW-0808">Transferase</keyword>
<dbReference type="SUPFAM" id="SSF53790">
    <property type="entry name" value="Tetrapyrrole methylase"/>
    <property type="match status" value="1"/>
</dbReference>
<dbReference type="InterPro" id="IPR050714">
    <property type="entry name" value="Cobalamin_biosynth_MTase"/>
</dbReference>
<feature type="domain" description="Tetrapyrrole methylase" evidence="6">
    <location>
        <begin position="3"/>
        <end position="189"/>
    </location>
</feature>
<name>A0A562J9E8_9FIRM</name>
<dbReference type="GO" id="GO:0009236">
    <property type="term" value="P:cobalamin biosynthetic process"/>
    <property type="evidence" value="ECO:0007669"/>
    <property type="project" value="UniProtKB-UniPathway"/>
</dbReference>
<dbReference type="SUPFAM" id="SSF53335">
    <property type="entry name" value="S-adenosyl-L-methionine-dependent methyltransferases"/>
    <property type="match status" value="1"/>
</dbReference>
<dbReference type="GO" id="GO:0008276">
    <property type="term" value="F:protein methyltransferase activity"/>
    <property type="evidence" value="ECO:0007669"/>
    <property type="project" value="InterPro"/>
</dbReference>
<dbReference type="InterPro" id="IPR029063">
    <property type="entry name" value="SAM-dependent_MTases_sf"/>
</dbReference>
<comment type="caution">
    <text evidence="8">The sequence shown here is derived from an EMBL/GenBank/DDBJ whole genome shotgun (WGS) entry which is preliminary data.</text>
</comment>
<dbReference type="UniPathway" id="UPA00148"/>
<protein>
    <submittedName>
        <fullName evidence="8">Precorrin-6Y C5,15-methyltransferase (Decarboxylating)</fullName>
    </submittedName>
</protein>
<dbReference type="NCBIfam" id="TIGR02467">
    <property type="entry name" value="CbiE"/>
    <property type="match status" value="1"/>
</dbReference>
<evidence type="ECO:0000313" key="9">
    <source>
        <dbReference type="Proteomes" id="UP000315343"/>
    </source>
</evidence>
<reference evidence="8 9" key="1">
    <citation type="submission" date="2019-07" db="EMBL/GenBank/DDBJ databases">
        <title>Genomic Encyclopedia of Type Strains, Phase I: the one thousand microbial genomes (KMG-I) project.</title>
        <authorList>
            <person name="Kyrpides N."/>
        </authorList>
    </citation>
    <scope>NUCLEOTIDE SEQUENCE [LARGE SCALE GENOMIC DNA]</scope>
    <source>
        <strain evidence="8 9">DSM 13558</strain>
    </source>
</reference>
<keyword evidence="3 8" id="KW-0489">Methyltransferase</keyword>